<organism evidence="1 2">
    <name type="scientific">Phytophthora nicotianae (strain INRA-310)</name>
    <name type="common">Phytophthora parasitica</name>
    <dbReference type="NCBI Taxonomy" id="761204"/>
    <lineage>
        <taxon>Eukaryota</taxon>
        <taxon>Sar</taxon>
        <taxon>Stramenopiles</taxon>
        <taxon>Oomycota</taxon>
        <taxon>Peronosporomycetes</taxon>
        <taxon>Peronosporales</taxon>
        <taxon>Peronosporaceae</taxon>
        <taxon>Phytophthora</taxon>
    </lineage>
</organism>
<name>W2PMW0_PHYN3</name>
<dbReference type="AlphaFoldDB" id="W2PMW0"/>
<gene>
    <name evidence="1" type="ORF">PPTG_17461</name>
</gene>
<dbReference type="Proteomes" id="UP000018817">
    <property type="component" value="Unassembled WGS sequence"/>
</dbReference>
<dbReference type="OrthoDB" id="95049at2759"/>
<evidence type="ECO:0000313" key="1">
    <source>
        <dbReference type="EMBL" id="ETN01355.1"/>
    </source>
</evidence>
<reference evidence="2" key="1">
    <citation type="submission" date="2011-12" db="EMBL/GenBank/DDBJ databases">
        <authorList>
            <consortium name="The Broad Institute Genome Sequencing Platform"/>
            <person name="Russ C."/>
            <person name="Tyler B."/>
            <person name="Panabieres F."/>
            <person name="Shan W."/>
            <person name="Tripathy S."/>
            <person name="Grunwald N."/>
            <person name="Machado M."/>
            <person name="Young S.K."/>
            <person name="Zeng Q."/>
            <person name="Gargeya S."/>
            <person name="Fitzgerald M."/>
            <person name="Haas B."/>
            <person name="Abouelleil A."/>
            <person name="Alvarado L."/>
            <person name="Arachchi H.M."/>
            <person name="Berlin A."/>
            <person name="Chapman S.B."/>
            <person name="Gearin G."/>
            <person name="Goldberg J."/>
            <person name="Griggs A."/>
            <person name="Gujja S."/>
            <person name="Hansen M."/>
            <person name="Heiman D."/>
            <person name="Howarth C."/>
            <person name="Larimer J."/>
            <person name="Lui A."/>
            <person name="MacDonald P.J.P."/>
            <person name="McCowen C."/>
            <person name="Montmayeur A."/>
            <person name="Murphy C."/>
            <person name="Neiman D."/>
            <person name="Pearson M."/>
            <person name="Priest M."/>
            <person name="Roberts A."/>
            <person name="Saif S."/>
            <person name="Shea T."/>
            <person name="Sisk P."/>
            <person name="Stolte C."/>
            <person name="Sykes S."/>
            <person name="Wortman J."/>
            <person name="Nusbaum C."/>
            <person name="Birren B."/>
        </authorList>
    </citation>
    <scope>NUCLEOTIDE SEQUENCE [LARGE SCALE GENOMIC DNA]</scope>
    <source>
        <strain evidence="2">INRA-310</strain>
    </source>
</reference>
<sequence>MIYNESWSVCPSSWTYLKSYPGEVRQQVRRDFLDSETANADDEEMSAFVLLALQDETSLATYGWNNRHPRKEDKKTDSERVIWCLQKLSMEPRLVLKVCRELLADAREPVVLAESGEVQANGHPFLRSYVALPGVRGIL</sequence>
<protein>
    <submittedName>
        <fullName evidence="1">Uncharacterized protein</fullName>
    </submittedName>
</protein>
<dbReference type="VEuPathDB" id="FungiDB:PPTG_17461"/>
<evidence type="ECO:0000313" key="2">
    <source>
        <dbReference type="Proteomes" id="UP000018817"/>
    </source>
</evidence>
<reference evidence="1 2" key="2">
    <citation type="submission" date="2013-11" db="EMBL/GenBank/DDBJ databases">
        <title>The Genome Sequence of Phytophthora parasitica INRA-310.</title>
        <authorList>
            <consortium name="The Broad Institute Genomics Platform"/>
            <person name="Russ C."/>
            <person name="Tyler B."/>
            <person name="Panabieres F."/>
            <person name="Shan W."/>
            <person name="Tripathy S."/>
            <person name="Grunwald N."/>
            <person name="Machado M."/>
            <person name="Johnson C.S."/>
            <person name="Arredondo F."/>
            <person name="Hong C."/>
            <person name="Coffey M."/>
            <person name="Young S.K."/>
            <person name="Zeng Q."/>
            <person name="Gargeya S."/>
            <person name="Fitzgerald M."/>
            <person name="Abouelleil A."/>
            <person name="Alvarado L."/>
            <person name="Chapman S.B."/>
            <person name="Gainer-Dewar J."/>
            <person name="Goldberg J."/>
            <person name="Griggs A."/>
            <person name="Gujja S."/>
            <person name="Hansen M."/>
            <person name="Howarth C."/>
            <person name="Imamovic A."/>
            <person name="Ireland A."/>
            <person name="Larimer J."/>
            <person name="McCowan C."/>
            <person name="Murphy C."/>
            <person name="Pearson M."/>
            <person name="Poon T.W."/>
            <person name="Priest M."/>
            <person name="Roberts A."/>
            <person name="Saif S."/>
            <person name="Shea T."/>
            <person name="Sykes S."/>
            <person name="Wortman J."/>
            <person name="Nusbaum C."/>
            <person name="Birren B."/>
        </authorList>
    </citation>
    <scope>NUCLEOTIDE SEQUENCE [LARGE SCALE GENOMIC DNA]</scope>
    <source>
        <strain evidence="1 2">INRA-310</strain>
    </source>
</reference>
<dbReference type="EMBL" id="KI669628">
    <property type="protein sequence ID" value="ETN01355.1"/>
    <property type="molecule type" value="Genomic_DNA"/>
</dbReference>
<proteinExistence type="predicted"/>
<dbReference type="RefSeq" id="XP_008913456.1">
    <property type="nucleotide sequence ID" value="XM_008915208.1"/>
</dbReference>
<dbReference type="GeneID" id="20186456"/>
<accession>W2PMW0</accession>